<dbReference type="AlphaFoldDB" id="A7EZ91"/>
<accession>A7EZ91</accession>
<dbReference type="RefSeq" id="XP_001588211.1">
    <property type="nucleotide sequence ID" value="XM_001588161.1"/>
</dbReference>
<dbReference type="KEGG" id="ssl:SS1G_10658"/>
<dbReference type="EMBL" id="CH476636">
    <property type="protein sequence ID" value="EDN94783.1"/>
    <property type="molecule type" value="Genomic_DNA"/>
</dbReference>
<gene>
    <name evidence="1" type="ORF">SS1G_10658</name>
</gene>
<organism evidence="1 2">
    <name type="scientific">Sclerotinia sclerotiorum (strain ATCC 18683 / 1980 / Ss-1)</name>
    <name type="common">White mold</name>
    <name type="synonym">Whetzelinia sclerotiorum</name>
    <dbReference type="NCBI Taxonomy" id="665079"/>
    <lineage>
        <taxon>Eukaryota</taxon>
        <taxon>Fungi</taxon>
        <taxon>Dikarya</taxon>
        <taxon>Ascomycota</taxon>
        <taxon>Pezizomycotina</taxon>
        <taxon>Leotiomycetes</taxon>
        <taxon>Helotiales</taxon>
        <taxon>Sclerotiniaceae</taxon>
        <taxon>Sclerotinia</taxon>
    </lineage>
</organism>
<dbReference type="GeneID" id="5484497"/>
<reference evidence="2" key="1">
    <citation type="journal article" date="2011" name="PLoS Genet.">
        <title>Genomic analysis of the necrotrophic fungal pathogens Sclerotinia sclerotiorum and Botrytis cinerea.</title>
        <authorList>
            <person name="Amselem J."/>
            <person name="Cuomo C.A."/>
            <person name="van Kan J.A."/>
            <person name="Viaud M."/>
            <person name="Benito E.P."/>
            <person name="Couloux A."/>
            <person name="Coutinho P.M."/>
            <person name="de Vries R.P."/>
            <person name="Dyer P.S."/>
            <person name="Fillinger S."/>
            <person name="Fournier E."/>
            <person name="Gout L."/>
            <person name="Hahn M."/>
            <person name="Kohn L."/>
            <person name="Lapalu N."/>
            <person name="Plummer K.M."/>
            <person name="Pradier J.M."/>
            <person name="Quevillon E."/>
            <person name="Sharon A."/>
            <person name="Simon A."/>
            <person name="ten Have A."/>
            <person name="Tudzynski B."/>
            <person name="Tudzynski P."/>
            <person name="Wincker P."/>
            <person name="Andrew M."/>
            <person name="Anthouard V."/>
            <person name="Beever R.E."/>
            <person name="Beffa R."/>
            <person name="Benoit I."/>
            <person name="Bouzid O."/>
            <person name="Brault B."/>
            <person name="Chen Z."/>
            <person name="Choquer M."/>
            <person name="Collemare J."/>
            <person name="Cotton P."/>
            <person name="Danchin E.G."/>
            <person name="Da Silva C."/>
            <person name="Gautier A."/>
            <person name="Giraud C."/>
            <person name="Giraud T."/>
            <person name="Gonzalez C."/>
            <person name="Grossetete S."/>
            <person name="Guldener U."/>
            <person name="Henrissat B."/>
            <person name="Howlett B.J."/>
            <person name="Kodira C."/>
            <person name="Kretschmer M."/>
            <person name="Lappartient A."/>
            <person name="Leroch M."/>
            <person name="Levis C."/>
            <person name="Mauceli E."/>
            <person name="Neuveglise C."/>
            <person name="Oeser B."/>
            <person name="Pearson M."/>
            <person name="Poulain J."/>
            <person name="Poussereau N."/>
            <person name="Quesneville H."/>
            <person name="Rascle C."/>
            <person name="Schumacher J."/>
            <person name="Segurens B."/>
            <person name="Sexton A."/>
            <person name="Silva E."/>
            <person name="Sirven C."/>
            <person name="Soanes D.M."/>
            <person name="Talbot N.J."/>
            <person name="Templeton M."/>
            <person name="Yandava C."/>
            <person name="Yarden O."/>
            <person name="Zeng Q."/>
            <person name="Rollins J.A."/>
            <person name="Lebrun M.H."/>
            <person name="Dickman M."/>
        </authorList>
    </citation>
    <scope>NUCLEOTIDE SEQUENCE [LARGE SCALE GENOMIC DNA]</scope>
    <source>
        <strain evidence="2">ATCC 18683 / 1980 / Ss-1</strain>
    </source>
</reference>
<dbReference type="Proteomes" id="UP000001312">
    <property type="component" value="Unassembled WGS sequence"/>
</dbReference>
<proteinExistence type="predicted"/>
<protein>
    <submittedName>
        <fullName evidence="1">Uncharacterized protein</fullName>
    </submittedName>
</protein>
<evidence type="ECO:0000313" key="1">
    <source>
        <dbReference type="EMBL" id="EDN94783.1"/>
    </source>
</evidence>
<evidence type="ECO:0000313" key="2">
    <source>
        <dbReference type="Proteomes" id="UP000001312"/>
    </source>
</evidence>
<name>A7EZ91_SCLS1</name>
<keyword evidence="2" id="KW-1185">Reference proteome</keyword>
<sequence>MSKQHTMKAITGFTVQIGPRYWSSESLLLYLKRVFICKCKHEPFKFVFSKLAHEIWAGSILKQFTDFPPPNLLSHELLVQLLSLLHFKLMCFMSLLRKDRLARDKKL</sequence>
<dbReference type="InParanoid" id="A7EZ91"/>